<sequence length="362" mass="41425">MFFMKRKQPSCIYFLMSWIVALALLVTWSPVVTLASEEMEESIPVELKISPDKDRYSPGTKIQIEAVAKKEGKSFEAKIVIKTKMDKEQTITIEPETKIKGKNYVSKATFTPEDIIGDQAGSMGIEFEIVMSDTDKVWVGRANKRIFVDNMPGTVPAVDSEFFISPEQTLKVGEKIKFTVHTPYKGIIREDAKFLFFSFNSVDTTQKVEKVRTTHDRKKGMYITTGYFTPRKEGTYTPFFFLEMYDKEKDEEISGSGAVKFDVIANPKIETSLSPQTATIKFGDEIYLLLTYQATGIDSAKFSREYNYDVTEINEEYDEENKTYKVLLKFKPEQKKTHKFEATVKNIETDTKATAKTTIYVK</sequence>
<protein>
    <submittedName>
        <fullName evidence="1">Uncharacterized protein</fullName>
    </submittedName>
</protein>
<proteinExistence type="predicted"/>
<gene>
    <name evidence="1" type="ORF">BP422_10990</name>
</gene>
<dbReference type="RefSeq" id="WP_088907810.1">
    <property type="nucleotide sequence ID" value="NZ_CP018145.1"/>
</dbReference>
<evidence type="ECO:0000313" key="1">
    <source>
        <dbReference type="EMBL" id="ASJ54021.1"/>
    </source>
</evidence>
<reference evidence="1 2" key="1">
    <citation type="submission" date="2016-11" db="EMBL/GenBank/DDBJ databases">
        <authorList>
            <person name="Jaros S."/>
            <person name="Januszkiewicz K."/>
            <person name="Wedrychowicz H."/>
        </authorList>
    </citation>
    <scope>NUCLEOTIDE SEQUENCE [LARGE SCALE GENOMIC DNA]</scope>
    <source>
        <strain evidence="1 2">NF2</strain>
    </source>
</reference>
<dbReference type="EMBL" id="CP018145">
    <property type="protein sequence ID" value="ASJ54021.1"/>
    <property type="molecule type" value="Genomic_DNA"/>
</dbReference>
<accession>A0A220MG38</accession>
<evidence type="ECO:0000313" key="2">
    <source>
        <dbReference type="Proteomes" id="UP000197781"/>
    </source>
</evidence>
<dbReference type="AlphaFoldDB" id="A0A220MG38"/>
<name>A0A220MG38_9BACL</name>
<dbReference type="Proteomes" id="UP000197781">
    <property type="component" value="Chromosome"/>
</dbReference>
<dbReference type="KEGG" id="bfm:BP422_10990"/>
<organism evidence="1 2">
    <name type="scientific">Brevibacillus formosus</name>
    <dbReference type="NCBI Taxonomy" id="54913"/>
    <lineage>
        <taxon>Bacteria</taxon>
        <taxon>Bacillati</taxon>
        <taxon>Bacillota</taxon>
        <taxon>Bacilli</taxon>
        <taxon>Bacillales</taxon>
        <taxon>Paenibacillaceae</taxon>
        <taxon>Brevibacillus</taxon>
    </lineage>
</organism>